<dbReference type="PANTHER" id="PTHR11660:SF57">
    <property type="entry name" value="SOLUTE CARRIER FAMILY 40 MEMBER"/>
    <property type="match status" value="1"/>
</dbReference>
<evidence type="ECO:0000256" key="3">
    <source>
        <dbReference type="ARBA" id="ARBA00022692"/>
    </source>
</evidence>
<proteinExistence type="inferred from homology"/>
<keyword evidence="8" id="KW-1185">Reference proteome</keyword>
<evidence type="ECO:0000313" key="8">
    <source>
        <dbReference type="Proteomes" id="UP000276215"/>
    </source>
</evidence>
<dbReference type="GO" id="GO:0005381">
    <property type="term" value="F:iron ion transmembrane transporter activity"/>
    <property type="evidence" value="ECO:0007669"/>
    <property type="project" value="UniProtKB-UniRule"/>
</dbReference>
<evidence type="ECO:0000256" key="4">
    <source>
        <dbReference type="ARBA" id="ARBA00022989"/>
    </source>
</evidence>
<feature type="transmembrane region" description="Helical" evidence="6">
    <location>
        <begin position="83"/>
        <end position="108"/>
    </location>
</feature>
<evidence type="ECO:0000313" key="7">
    <source>
        <dbReference type="EMBL" id="RPB03927.1"/>
    </source>
</evidence>
<accession>A0A3N4K042</accession>
<keyword evidence="5 6" id="KW-0472">Membrane</keyword>
<reference evidence="7 8" key="1">
    <citation type="journal article" date="2018" name="Nat. Ecol. Evol.">
        <title>Pezizomycetes genomes reveal the molecular basis of ectomycorrhizal truffle lifestyle.</title>
        <authorList>
            <person name="Murat C."/>
            <person name="Payen T."/>
            <person name="Noel B."/>
            <person name="Kuo A."/>
            <person name="Morin E."/>
            <person name="Chen J."/>
            <person name="Kohler A."/>
            <person name="Krizsan K."/>
            <person name="Balestrini R."/>
            <person name="Da Silva C."/>
            <person name="Montanini B."/>
            <person name="Hainaut M."/>
            <person name="Levati E."/>
            <person name="Barry K.W."/>
            <person name="Belfiori B."/>
            <person name="Cichocki N."/>
            <person name="Clum A."/>
            <person name="Dockter R.B."/>
            <person name="Fauchery L."/>
            <person name="Guy J."/>
            <person name="Iotti M."/>
            <person name="Le Tacon F."/>
            <person name="Lindquist E.A."/>
            <person name="Lipzen A."/>
            <person name="Malagnac F."/>
            <person name="Mello A."/>
            <person name="Molinier V."/>
            <person name="Miyauchi S."/>
            <person name="Poulain J."/>
            <person name="Riccioni C."/>
            <person name="Rubini A."/>
            <person name="Sitrit Y."/>
            <person name="Splivallo R."/>
            <person name="Traeger S."/>
            <person name="Wang M."/>
            <person name="Zifcakova L."/>
            <person name="Wipf D."/>
            <person name="Zambonelli A."/>
            <person name="Paolocci F."/>
            <person name="Nowrousian M."/>
            <person name="Ottonello S."/>
            <person name="Baldrian P."/>
            <person name="Spatafora J.W."/>
            <person name="Henrissat B."/>
            <person name="Nagy L.G."/>
            <person name="Aury J.M."/>
            <person name="Wincker P."/>
            <person name="Grigoriev I.V."/>
            <person name="Bonfante P."/>
            <person name="Martin F.M."/>
        </authorList>
    </citation>
    <scope>NUCLEOTIDE SEQUENCE [LARGE SCALE GENOMIC DNA]</scope>
    <source>
        <strain evidence="7 8">120613-1</strain>
    </source>
</reference>
<sequence length="185" mass="20627">MVDGISTVVAIYVVLGLNLASVGVERFAIADVYRMAPALQEPKTHSTSTATFMEDEEDQIEKPHSRLRNIYTPISTYLHHPAALSFLALSILYFTILNFGAQMITYLLTSGYTPLHISSICDPIRGGLWFVNWQLLCAAGAARRVLVLGESSDGRGGLIFARRLLFRMKWNPHTQDRSPRCKLSV</sequence>
<comment type="caution">
    <text evidence="6">Lacks conserved residue(s) required for the propagation of feature annotation.</text>
</comment>
<keyword evidence="4 6" id="KW-1133">Transmembrane helix</keyword>
<keyword evidence="6" id="KW-0406">Ion transport</keyword>
<dbReference type="EMBL" id="ML120360">
    <property type="protein sequence ID" value="RPB03927.1"/>
    <property type="molecule type" value="Genomic_DNA"/>
</dbReference>
<dbReference type="InterPro" id="IPR009716">
    <property type="entry name" value="Ferroportin-1"/>
</dbReference>
<gene>
    <name evidence="7" type="ORF">L873DRAFT_36417</name>
</gene>
<dbReference type="Proteomes" id="UP000276215">
    <property type="component" value="Unassembled WGS sequence"/>
</dbReference>
<dbReference type="Pfam" id="PF06963">
    <property type="entry name" value="FPN1"/>
    <property type="match status" value="1"/>
</dbReference>
<name>A0A3N4K042_9PEZI</name>
<dbReference type="OrthoDB" id="648861at2759"/>
<evidence type="ECO:0000256" key="2">
    <source>
        <dbReference type="ARBA" id="ARBA00022448"/>
    </source>
</evidence>
<dbReference type="AlphaFoldDB" id="A0A3N4K042"/>
<dbReference type="PANTHER" id="PTHR11660">
    <property type="entry name" value="SOLUTE CARRIER FAMILY 40 MEMBER"/>
    <property type="match status" value="1"/>
</dbReference>
<evidence type="ECO:0000256" key="5">
    <source>
        <dbReference type="ARBA" id="ARBA00023136"/>
    </source>
</evidence>
<organism evidence="7 8">
    <name type="scientific">Choiromyces venosus 120613-1</name>
    <dbReference type="NCBI Taxonomy" id="1336337"/>
    <lineage>
        <taxon>Eukaryota</taxon>
        <taxon>Fungi</taxon>
        <taxon>Dikarya</taxon>
        <taxon>Ascomycota</taxon>
        <taxon>Pezizomycotina</taxon>
        <taxon>Pezizomycetes</taxon>
        <taxon>Pezizales</taxon>
        <taxon>Tuberaceae</taxon>
        <taxon>Choiromyces</taxon>
    </lineage>
</organism>
<comment type="subcellular location">
    <subcellularLocation>
        <location evidence="1 6">Membrane</location>
        <topology evidence="1 6">Multi-pass membrane protein</topology>
    </subcellularLocation>
</comment>
<dbReference type="GO" id="GO:0016020">
    <property type="term" value="C:membrane"/>
    <property type="evidence" value="ECO:0007669"/>
    <property type="project" value="UniProtKB-SubCell"/>
</dbReference>
<keyword evidence="3 6" id="KW-0812">Transmembrane</keyword>
<dbReference type="STRING" id="1336337.A0A3N4K042"/>
<evidence type="ECO:0000256" key="6">
    <source>
        <dbReference type="RuleBase" id="RU365065"/>
    </source>
</evidence>
<evidence type="ECO:0000256" key="1">
    <source>
        <dbReference type="ARBA" id="ARBA00004141"/>
    </source>
</evidence>
<protein>
    <recommendedName>
        <fullName evidence="6">Solute carrier family 40 member</fullName>
    </recommendedName>
</protein>
<keyword evidence="2 6" id="KW-0813">Transport</keyword>
<comment type="function">
    <text evidence="6">May be involved in iron transport and iron homeostasis.</text>
</comment>
<comment type="similarity">
    <text evidence="6">Belongs to the ferroportin (FP) (TC 2.A.100) family. SLC40A subfamily.</text>
</comment>